<evidence type="ECO:0000259" key="1">
    <source>
        <dbReference type="Pfam" id="PF03050"/>
    </source>
</evidence>
<evidence type="ECO:0000313" key="3">
    <source>
        <dbReference type="Proteomes" id="UP000266313"/>
    </source>
</evidence>
<dbReference type="Proteomes" id="UP000266313">
    <property type="component" value="Chromosome"/>
</dbReference>
<keyword evidence="3" id="KW-1185">Reference proteome</keyword>
<dbReference type="Pfam" id="PF03050">
    <property type="entry name" value="DDE_Tnp_IS66"/>
    <property type="match status" value="1"/>
</dbReference>
<sequence length="222" mass="24587">MGTCGCGLSLADQPGRLGERRQQIEIPEPKAEVIEYRQRIVTCACGCVHRGVFPFGVTPHVSYGPRLKAYAVALVDGHFVALGRTAEILADQYGVRPSDGTIQNWVGQAAGILPKFMGYAVHDPWAPYFHFTQVTHSLCSAHLLRELRYFEEAPRGHRWPVRLREILVDGKKAVEAARAEGRSAVDTATRDRLLADYDRWVTLGLSIFPERPKAPGQKGGPK</sequence>
<proteinExistence type="predicted"/>
<dbReference type="PANTHER" id="PTHR33678:SF2">
    <property type="match status" value="1"/>
</dbReference>
<protein>
    <submittedName>
        <fullName evidence="2">Transposase IS66</fullName>
    </submittedName>
</protein>
<dbReference type="InterPro" id="IPR004291">
    <property type="entry name" value="Transposase_IS66_central"/>
</dbReference>
<dbReference type="AlphaFoldDB" id="A0A250L0Q3"/>
<organism evidence="2 3">
    <name type="scientific">Methylocaldum marinum</name>
    <dbReference type="NCBI Taxonomy" id="1432792"/>
    <lineage>
        <taxon>Bacteria</taxon>
        <taxon>Pseudomonadati</taxon>
        <taxon>Pseudomonadota</taxon>
        <taxon>Gammaproteobacteria</taxon>
        <taxon>Methylococcales</taxon>
        <taxon>Methylococcaceae</taxon>
        <taxon>Methylocaldum</taxon>
    </lineage>
</organism>
<evidence type="ECO:0000313" key="2">
    <source>
        <dbReference type="EMBL" id="BBA36831.1"/>
    </source>
</evidence>
<gene>
    <name evidence="2" type="ORF">sS8_4908</name>
</gene>
<reference evidence="2 3" key="1">
    <citation type="submission" date="2016-12" db="EMBL/GenBank/DDBJ databases">
        <title>Genome sequencing of Methylocaldum marinum.</title>
        <authorList>
            <person name="Takeuchi M."/>
            <person name="Kamagata Y."/>
            <person name="Hiraoka S."/>
            <person name="Oshima K."/>
            <person name="Hattori M."/>
            <person name="Iwasaki W."/>
        </authorList>
    </citation>
    <scope>NUCLEOTIDE SEQUENCE [LARGE SCALE GENOMIC DNA]</scope>
    <source>
        <strain evidence="2 3">S8</strain>
    </source>
</reference>
<name>A0A250L0Q3_9GAMM</name>
<feature type="domain" description="Transposase IS66 central" evidence="1">
    <location>
        <begin position="111"/>
        <end position="202"/>
    </location>
</feature>
<dbReference type="KEGG" id="mmai:sS8_4908"/>
<dbReference type="EMBL" id="AP017928">
    <property type="protein sequence ID" value="BBA36831.1"/>
    <property type="molecule type" value="Genomic_DNA"/>
</dbReference>
<dbReference type="PANTHER" id="PTHR33678">
    <property type="entry name" value="BLL1576 PROTEIN"/>
    <property type="match status" value="1"/>
</dbReference>
<dbReference type="InterPro" id="IPR052344">
    <property type="entry name" value="Transposase-related"/>
</dbReference>
<accession>A0A250L0Q3</accession>